<feature type="compositionally biased region" description="Polar residues" evidence="1">
    <location>
        <begin position="699"/>
        <end position="711"/>
    </location>
</feature>
<feature type="compositionally biased region" description="Basic and acidic residues" evidence="1">
    <location>
        <begin position="609"/>
        <end position="619"/>
    </location>
</feature>
<dbReference type="Pfam" id="PF14925">
    <property type="entry name" value="HPHLAWLY"/>
    <property type="match status" value="2"/>
</dbReference>
<feature type="region of interest" description="Disordered" evidence="1">
    <location>
        <begin position="656"/>
        <end position="731"/>
    </location>
</feature>
<feature type="domain" description="Microtubule-associated protein 10 C-terminal" evidence="2">
    <location>
        <begin position="549"/>
        <end position="782"/>
    </location>
</feature>
<reference evidence="4" key="1">
    <citation type="journal article" date="2006" name="Science">
        <title>Ancient noncoding elements conserved in the human genome.</title>
        <authorList>
            <person name="Venkatesh B."/>
            <person name="Kirkness E.F."/>
            <person name="Loh Y.H."/>
            <person name="Halpern A.L."/>
            <person name="Lee A.P."/>
            <person name="Johnson J."/>
            <person name="Dandona N."/>
            <person name="Viswanathan L.D."/>
            <person name="Tay A."/>
            <person name="Venter J.C."/>
            <person name="Strausberg R.L."/>
            <person name="Brenner S."/>
        </authorList>
    </citation>
    <scope>NUCLEOTIDE SEQUENCE [LARGE SCALE GENOMIC DNA]</scope>
</reference>
<feature type="compositionally biased region" description="Polar residues" evidence="1">
    <location>
        <begin position="528"/>
        <end position="540"/>
    </location>
</feature>
<dbReference type="PANTHER" id="PTHR21831">
    <property type="entry name" value="MICROTUBULE-ASSOCIATED PROTEIN 10"/>
    <property type="match status" value="1"/>
</dbReference>
<reference evidence="4" key="2">
    <citation type="journal article" date="2007" name="PLoS Biol.">
        <title>Survey sequencing and comparative analysis of the elephant shark (Callorhinchus milii) genome.</title>
        <authorList>
            <person name="Venkatesh B."/>
            <person name="Kirkness E.F."/>
            <person name="Loh Y.H."/>
            <person name="Halpern A.L."/>
            <person name="Lee A.P."/>
            <person name="Johnson J."/>
            <person name="Dandona N."/>
            <person name="Viswanathan L.D."/>
            <person name="Tay A."/>
            <person name="Venter J.C."/>
            <person name="Strausberg R.L."/>
            <person name="Brenner S."/>
        </authorList>
    </citation>
    <scope>NUCLEOTIDE SEQUENCE [LARGE SCALE GENOMIC DNA]</scope>
</reference>
<feature type="region of interest" description="Disordered" evidence="1">
    <location>
        <begin position="323"/>
        <end position="355"/>
    </location>
</feature>
<keyword evidence="4" id="KW-1185">Reference proteome</keyword>
<gene>
    <name evidence="3" type="primary">map10</name>
</gene>
<dbReference type="OMA" id="EDFCTTE"/>
<name>A0A4W3HFU8_CALMI</name>
<dbReference type="InterPro" id="IPR026679">
    <property type="entry name" value="MAP10_C-term"/>
</dbReference>
<reference evidence="3" key="4">
    <citation type="submission" date="2025-08" db="UniProtKB">
        <authorList>
            <consortium name="Ensembl"/>
        </authorList>
    </citation>
    <scope>IDENTIFICATION</scope>
</reference>
<reference evidence="4" key="3">
    <citation type="journal article" date="2014" name="Nature">
        <title>Elephant shark genome provides unique insights into gnathostome evolution.</title>
        <authorList>
            <consortium name="International Elephant Shark Genome Sequencing Consortium"/>
            <person name="Venkatesh B."/>
            <person name="Lee A.P."/>
            <person name="Ravi V."/>
            <person name="Maurya A.K."/>
            <person name="Lian M.M."/>
            <person name="Swann J.B."/>
            <person name="Ohta Y."/>
            <person name="Flajnik M.F."/>
            <person name="Sutoh Y."/>
            <person name="Kasahara M."/>
            <person name="Hoon S."/>
            <person name="Gangu V."/>
            <person name="Roy S.W."/>
            <person name="Irimia M."/>
            <person name="Korzh V."/>
            <person name="Kondrychyn I."/>
            <person name="Lim Z.W."/>
            <person name="Tay B.H."/>
            <person name="Tohari S."/>
            <person name="Kong K.W."/>
            <person name="Ho S."/>
            <person name="Lorente-Galdos B."/>
            <person name="Quilez J."/>
            <person name="Marques-Bonet T."/>
            <person name="Raney B.J."/>
            <person name="Ingham P.W."/>
            <person name="Tay A."/>
            <person name="Hillier L.W."/>
            <person name="Minx P."/>
            <person name="Boehm T."/>
            <person name="Wilson R.K."/>
            <person name="Brenner S."/>
            <person name="Warren W.C."/>
        </authorList>
    </citation>
    <scope>NUCLEOTIDE SEQUENCE [LARGE SCALE GENOMIC DNA]</scope>
</reference>
<dbReference type="GO" id="GO:1990023">
    <property type="term" value="C:mitotic spindle midzone"/>
    <property type="evidence" value="ECO:0007669"/>
    <property type="project" value="TreeGrafter"/>
</dbReference>
<dbReference type="GeneTree" id="ENSGT00390000008459"/>
<dbReference type="GO" id="GO:0031122">
    <property type="term" value="P:cytoplasmic microtubule organization"/>
    <property type="evidence" value="ECO:0007669"/>
    <property type="project" value="TreeGrafter"/>
</dbReference>
<dbReference type="Proteomes" id="UP000314986">
    <property type="component" value="Unassembled WGS sequence"/>
</dbReference>
<reference evidence="3" key="5">
    <citation type="submission" date="2025-09" db="UniProtKB">
        <authorList>
            <consortium name="Ensembl"/>
        </authorList>
    </citation>
    <scope>IDENTIFICATION</scope>
</reference>
<sequence length="783" mass="87843">MLLDVSPHLPKLVGSCLISLGDTIEKIRQDAEKHGVAVPSAHGGKGGHTLYNLMGEKVGYITVGHRLLSLGTSLLPHIPEKDVLKVGVRNESVPPCTPRSVGYRCEVCGCIPAHSLKEPDSVHNCSVLVQQLELGDTEVPIVISELDENRRPGKLSTGTQTQHTIRRLSINLEIEQHRDFYDIADNVFCPPPLYYNQSAEEPEENYTQMYRTVEHQVECFPRENNSDEEDGLKTDHLFRMSQTLTHSSVPQDQMEKTSRIKSQVQSKQQQSDVGNTISQLPLLNALLLEFSLLSDQALPQIPLTIHPQLAWLYRERKDDFPAVDQVAKSETSTQHPKSSTPISNNYTERHPKKRLSPKYVEKEKRPKQDNIEARIGLEHRKNKLMYGLTNTFRLRLQKTNPNFLILHEKKELLRKRQVEQLKEKTKGIRCKSNIERSSSKPHQLDKGGGQISLQSTAFKNKGETLIQATVEQDSPNFSKLSRNVTFSDDNDSHIGKDVNVRLPKTFPHDAGHIQNEAYNEDVDIFQTQEGNHGFPTNTSPEDGGIETSYSYHSSPEPRYSEDFSIDLEPAEYSEEFASPEPTSKYEDTLGSSTETTGTGMKHTNSTTESESHMSERSNDSQKPASHNAEDLFPLPEPSEKSPILALKGTCIVKGRHRRPSLSSTLSDTSDDSIISSKQNRFKKQIKSTTPENYMIEDNPASTESPQFSNSRNRNRTLEEDHSVGTSQVSSYIPSNVSDFDLSAREMTPVDLKEDGDEPGTMGIANKCKHISELIANKLPGYTL</sequence>
<dbReference type="GO" id="GO:0005881">
    <property type="term" value="C:cytoplasmic microtubule"/>
    <property type="evidence" value="ECO:0007669"/>
    <property type="project" value="TreeGrafter"/>
</dbReference>
<feature type="compositionally biased region" description="Low complexity" evidence="1">
    <location>
        <begin position="588"/>
        <end position="599"/>
    </location>
</feature>
<proteinExistence type="predicted"/>
<organism evidence="3 4">
    <name type="scientific">Callorhinchus milii</name>
    <name type="common">Ghost shark</name>
    <dbReference type="NCBI Taxonomy" id="7868"/>
    <lineage>
        <taxon>Eukaryota</taxon>
        <taxon>Metazoa</taxon>
        <taxon>Chordata</taxon>
        <taxon>Craniata</taxon>
        <taxon>Vertebrata</taxon>
        <taxon>Chondrichthyes</taxon>
        <taxon>Holocephali</taxon>
        <taxon>Chimaeriformes</taxon>
        <taxon>Callorhinchidae</taxon>
        <taxon>Callorhinchus</taxon>
    </lineage>
</organism>
<dbReference type="GO" id="GO:0030496">
    <property type="term" value="C:midbody"/>
    <property type="evidence" value="ECO:0007669"/>
    <property type="project" value="TreeGrafter"/>
</dbReference>
<dbReference type="InterPro" id="IPR039302">
    <property type="entry name" value="MAP10"/>
</dbReference>
<protein>
    <recommendedName>
        <fullName evidence="2">Microtubule-associated protein 10 C-terminal domain-containing protein</fullName>
    </recommendedName>
</protein>
<feature type="domain" description="Microtubule-associated protein 10 C-terminal" evidence="2">
    <location>
        <begin position="182"/>
        <end position="481"/>
    </location>
</feature>
<dbReference type="GO" id="GO:0005813">
    <property type="term" value="C:centrosome"/>
    <property type="evidence" value="ECO:0007669"/>
    <property type="project" value="TreeGrafter"/>
</dbReference>
<feature type="region of interest" description="Disordered" evidence="1">
    <location>
        <begin position="573"/>
        <end position="640"/>
    </location>
</feature>
<evidence type="ECO:0000313" key="4">
    <source>
        <dbReference type="Proteomes" id="UP000314986"/>
    </source>
</evidence>
<dbReference type="PANTHER" id="PTHR21831:SF2">
    <property type="entry name" value="MICROTUBULE-ASSOCIATED PROTEIN 10"/>
    <property type="match status" value="1"/>
</dbReference>
<dbReference type="GO" id="GO:0008017">
    <property type="term" value="F:microtubule binding"/>
    <property type="evidence" value="ECO:0007669"/>
    <property type="project" value="InterPro"/>
</dbReference>
<dbReference type="GO" id="GO:0097431">
    <property type="term" value="C:mitotic spindle pole"/>
    <property type="evidence" value="ECO:0007669"/>
    <property type="project" value="TreeGrafter"/>
</dbReference>
<dbReference type="InParanoid" id="A0A4W3HFU8"/>
<feature type="region of interest" description="Disordered" evidence="1">
    <location>
        <begin position="528"/>
        <end position="561"/>
    </location>
</feature>
<dbReference type="AlphaFoldDB" id="A0A4W3HFU8"/>
<dbReference type="GO" id="GO:0032467">
    <property type="term" value="P:positive regulation of cytokinesis"/>
    <property type="evidence" value="ECO:0007669"/>
    <property type="project" value="TreeGrafter"/>
</dbReference>
<evidence type="ECO:0000313" key="3">
    <source>
        <dbReference type="Ensembl" id="ENSCMIP00000015828.1"/>
    </source>
</evidence>
<dbReference type="GO" id="GO:0051256">
    <property type="term" value="P:mitotic spindle midzone assembly"/>
    <property type="evidence" value="ECO:0007669"/>
    <property type="project" value="TreeGrafter"/>
</dbReference>
<feature type="compositionally biased region" description="Low complexity" evidence="1">
    <location>
        <begin position="660"/>
        <end position="676"/>
    </location>
</feature>
<evidence type="ECO:0000259" key="2">
    <source>
        <dbReference type="Pfam" id="PF14925"/>
    </source>
</evidence>
<evidence type="ECO:0000256" key="1">
    <source>
        <dbReference type="SAM" id="MobiDB-lite"/>
    </source>
</evidence>
<accession>A0A4W3HFU8</accession>
<dbReference type="Ensembl" id="ENSCMIT00000016149.1">
    <property type="protein sequence ID" value="ENSCMIP00000015828.1"/>
    <property type="gene ID" value="ENSCMIG00000007680.1"/>
</dbReference>
<feature type="compositionally biased region" description="Polar residues" evidence="1">
    <location>
        <begin position="328"/>
        <end position="346"/>
    </location>
</feature>